<evidence type="ECO:0000259" key="17">
    <source>
        <dbReference type="PROSITE" id="PS50885"/>
    </source>
</evidence>
<dbReference type="AlphaFoldDB" id="A0AAE4Y9Z9"/>
<dbReference type="Pfam" id="PF02518">
    <property type="entry name" value="HATPase_c"/>
    <property type="match status" value="1"/>
</dbReference>
<evidence type="ECO:0000256" key="13">
    <source>
        <dbReference type="ARBA" id="ARBA00023012"/>
    </source>
</evidence>
<dbReference type="GO" id="GO:0005886">
    <property type="term" value="C:plasma membrane"/>
    <property type="evidence" value="ECO:0007669"/>
    <property type="project" value="UniProtKB-SubCell"/>
</dbReference>
<dbReference type="InterPro" id="IPR005467">
    <property type="entry name" value="His_kinase_dom"/>
</dbReference>
<sequence length="440" mass="47762">MTLRMKSFLPHGLIGRALLILVLPVVTLQLVVSLIIIQRHFDGVTRQMSRTVRVEVAWLLSEVEAARDLGAAQAGMGRIASGLGLGAALPATGAPPAQDQRLWWDLSGREVGTVLHEGLAGLEVVDLLTNPREVQLWLRTDFGLMRVDVPRTRVTASNPHQLLVISILASVVMTGVAYLFLRNQLVPINRLAQAAEAFGRGQTLPYKPRGALEVRAAGKAFLDMRARIERQIEQRTLLLSGVSHDLRGPITRLKLGLSLLPEDEETEALQADVTAMERLVEEFLAFARGDALEETVTAAPSEVVQELVGRWARRGEAVTLGDLAPIGPMRLRVQAVERALDNLIGNGLRHGSRVRVMTLASERFLRIVVEDDGPGIPQARREEAMQPFARLDAARDPNRGGGVGLGLSIAADIARSHGGELRLGQSEALGGLKAELLLAR</sequence>
<dbReference type="GO" id="GO:0005524">
    <property type="term" value="F:ATP binding"/>
    <property type="evidence" value="ECO:0007669"/>
    <property type="project" value="UniProtKB-KW"/>
</dbReference>
<evidence type="ECO:0000259" key="16">
    <source>
        <dbReference type="PROSITE" id="PS50109"/>
    </source>
</evidence>
<comment type="caution">
    <text evidence="18">The sequence shown here is derived from an EMBL/GenBank/DDBJ whole genome shotgun (WGS) entry which is preliminary data.</text>
</comment>
<dbReference type="SMART" id="SM00387">
    <property type="entry name" value="HATPase_c"/>
    <property type="match status" value="1"/>
</dbReference>
<dbReference type="Proteomes" id="UP001193501">
    <property type="component" value="Unassembled WGS sequence"/>
</dbReference>
<evidence type="ECO:0000256" key="5">
    <source>
        <dbReference type="ARBA" id="ARBA00022519"/>
    </source>
</evidence>
<keyword evidence="4" id="KW-1003">Cell membrane</keyword>
<dbReference type="Pfam" id="PF00672">
    <property type="entry name" value="HAMP"/>
    <property type="match status" value="1"/>
</dbReference>
<evidence type="ECO:0000256" key="3">
    <source>
        <dbReference type="ARBA" id="ARBA00012438"/>
    </source>
</evidence>
<keyword evidence="9" id="KW-0547">Nucleotide-binding</keyword>
<evidence type="ECO:0000256" key="12">
    <source>
        <dbReference type="ARBA" id="ARBA00022989"/>
    </source>
</evidence>
<dbReference type="InterPro" id="IPR003594">
    <property type="entry name" value="HATPase_dom"/>
</dbReference>
<name>A0AAE4Y9Z9_9RHOB</name>
<keyword evidence="19" id="KW-1185">Reference proteome</keyword>
<evidence type="ECO:0000256" key="7">
    <source>
        <dbReference type="ARBA" id="ARBA00022679"/>
    </source>
</evidence>
<keyword evidence="6" id="KW-0597">Phosphoprotein</keyword>
<dbReference type="SUPFAM" id="SSF47384">
    <property type="entry name" value="Homodimeric domain of signal transducing histidine kinase"/>
    <property type="match status" value="1"/>
</dbReference>
<evidence type="ECO:0000256" key="9">
    <source>
        <dbReference type="ARBA" id="ARBA00022741"/>
    </source>
</evidence>
<evidence type="ECO:0000256" key="1">
    <source>
        <dbReference type="ARBA" id="ARBA00000085"/>
    </source>
</evidence>
<dbReference type="GO" id="GO:0000155">
    <property type="term" value="F:phosphorelay sensor kinase activity"/>
    <property type="evidence" value="ECO:0007669"/>
    <property type="project" value="InterPro"/>
</dbReference>
<protein>
    <recommendedName>
        <fullName evidence="3">histidine kinase</fullName>
        <ecNumber evidence="3">2.7.13.3</ecNumber>
    </recommendedName>
</protein>
<keyword evidence="8 15" id="KW-0812">Transmembrane</keyword>
<dbReference type="InterPro" id="IPR003661">
    <property type="entry name" value="HisK_dim/P_dom"/>
</dbReference>
<evidence type="ECO:0000256" key="8">
    <source>
        <dbReference type="ARBA" id="ARBA00022692"/>
    </source>
</evidence>
<keyword evidence="5" id="KW-0997">Cell inner membrane</keyword>
<keyword evidence="11" id="KW-0067">ATP-binding</keyword>
<dbReference type="RefSeq" id="WP_168774259.1">
    <property type="nucleotide sequence ID" value="NZ_JAABNR010000006.1"/>
</dbReference>
<dbReference type="InterPro" id="IPR004358">
    <property type="entry name" value="Sig_transdc_His_kin-like_C"/>
</dbReference>
<evidence type="ECO:0000256" key="14">
    <source>
        <dbReference type="ARBA" id="ARBA00023136"/>
    </source>
</evidence>
<dbReference type="InterPro" id="IPR036097">
    <property type="entry name" value="HisK_dim/P_sf"/>
</dbReference>
<dbReference type="EMBL" id="JAABNR010000006">
    <property type="protein sequence ID" value="NBZ87443.1"/>
    <property type="molecule type" value="Genomic_DNA"/>
</dbReference>
<dbReference type="PROSITE" id="PS50109">
    <property type="entry name" value="HIS_KIN"/>
    <property type="match status" value="1"/>
</dbReference>
<keyword evidence="14 15" id="KW-0472">Membrane</keyword>
<evidence type="ECO:0000313" key="19">
    <source>
        <dbReference type="Proteomes" id="UP001193501"/>
    </source>
</evidence>
<evidence type="ECO:0000256" key="4">
    <source>
        <dbReference type="ARBA" id="ARBA00022475"/>
    </source>
</evidence>
<dbReference type="Gene3D" id="3.30.565.10">
    <property type="entry name" value="Histidine kinase-like ATPase, C-terminal domain"/>
    <property type="match status" value="1"/>
</dbReference>
<dbReference type="PROSITE" id="PS50885">
    <property type="entry name" value="HAMP"/>
    <property type="match status" value="1"/>
</dbReference>
<keyword evidence="10 18" id="KW-0418">Kinase</keyword>
<keyword evidence="12 15" id="KW-1133">Transmembrane helix</keyword>
<accession>A0AAE4Y9Z9</accession>
<feature type="domain" description="HAMP" evidence="17">
    <location>
        <begin position="182"/>
        <end position="233"/>
    </location>
</feature>
<dbReference type="SMART" id="SM00304">
    <property type="entry name" value="HAMP"/>
    <property type="match status" value="1"/>
</dbReference>
<evidence type="ECO:0000256" key="11">
    <source>
        <dbReference type="ARBA" id="ARBA00022840"/>
    </source>
</evidence>
<keyword evidence="13" id="KW-0902">Two-component regulatory system</keyword>
<feature type="domain" description="Histidine kinase" evidence="16">
    <location>
        <begin position="241"/>
        <end position="440"/>
    </location>
</feature>
<dbReference type="SUPFAM" id="SSF55874">
    <property type="entry name" value="ATPase domain of HSP90 chaperone/DNA topoisomerase II/histidine kinase"/>
    <property type="match status" value="1"/>
</dbReference>
<proteinExistence type="predicted"/>
<evidence type="ECO:0000256" key="2">
    <source>
        <dbReference type="ARBA" id="ARBA00004429"/>
    </source>
</evidence>
<dbReference type="InterPro" id="IPR036890">
    <property type="entry name" value="HATPase_C_sf"/>
</dbReference>
<evidence type="ECO:0000256" key="6">
    <source>
        <dbReference type="ARBA" id="ARBA00022553"/>
    </source>
</evidence>
<dbReference type="CDD" id="cd00082">
    <property type="entry name" value="HisKA"/>
    <property type="match status" value="1"/>
</dbReference>
<dbReference type="PRINTS" id="PR00344">
    <property type="entry name" value="BCTRLSENSOR"/>
</dbReference>
<gene>
    <name evidence="18" type="ORF">GV832_07610</name>
</gene>
<evidence type="ECO:0000256" key="10">
    <source>
        <dbReference type="ARBA" id="ARBA00022777"/>
    </source>
</evidence>
<comment type="subcellular location">
    <subcellularLocation>
        <location evidence="2">Cell inner membrane</location>
        <topology evidence="2">Multi-pass membrane protein</topology>
    </subcellularLocation>
</comment>
<dbReference type="PANTHER" id="PTHR44936">
    <property type="entry name" value="SENSOR PROTEIN CREC"/>
    <property type="match status" value="1"/>
</dbReference>
<dbReference type="InterPro" id="IPR003660">
    <property type="entry name" value="HAMP_dom"/>
</dbReference>
<dbReference type="Pfam" id="PF00512">
    <property type="entry name" value="HisKA"/>
    <property type="match status" value="1"/>
</dbReference>
<dbReference type="InterPro" id="IPR050980">
    <property type="entry name" value="2C_sensor_his_kinase"/>
</dbReference>
<dbReference type="Gene3D" id="1.10.287.130">
    <property type="match status" value="1"/>
</dbReference>
<evidence type="ECO:0000313" key="18">
    <source>
        <dbReference type="EMBL" id="NBZ87443.1"/>
    </source>
</evidence>
<comment type="catalytic activity">
    <reaction evidence="1">
        <text>ATP + protein L-histidine = ADP + protein N-phospho-L-histidine.</text>
        <dbReference type="EC" id="2.7.13.3"/>
    </reaction>
</comment>
<dbReference type="EC" id="2.7.13.3" evidence="3"/>
<feature type="transmembrane region" description="Helical" evidence="15">
    <location>
        <begin position="162"/>
        <end position="181"/>
    </location>
</feature>
<organism evidence="18 19">
    <name type="scientific">Stagnihabitans tardus</name>
    <dbReference type="NCBI Taxonomy" id="2699202"/>
    <lineage>
        <taxon>Bacteria</taxon>
        <taxon>Pseudomonadati</taxon>
        <taxon>Pseudomonadota</taxon>
        <taxon>Alphaproteobacteria</taxon>
        <taxon>Rhodobacterales</taxon>
        <taxon>Paracoccaceae</taxon>
        <taxon>Stagnihabitans</taxon>
    </lineage>
</organism>
<reference evidence="18" key="1">
    <citation type="submission" date="2020-01" db="EMBL/GenBank/DDBJ databases">
        <authorList>
            <person name="Chen W.-M."/>
        </authorList>
    </citation>
    <scope>NUCLEOTIDE SEQUENCE</scope>
    <source>
        <strain evidence="18">CYK-10</strain>
    </source>
</reference>
<dbReference type="SMART" id="SM00388">
    <property type="entry name" value="HisKA"/>
    <property type="match status" value="1"/>
</dbReference>
<evidence type="ECO:0000256" key="15">
    <source>
        <dbReference type="SAM" id="Phobius"/>
    </source>
</evidence>
<keyword evidence="7" id="KW-0808">Transferase</keyword>
<dbReference type="PANTHER" id="PTHR44936:SF5">
    <property type="entry name" value="SENSOR HISTIDINE KINASE ENVZ"/>
    <property type="match status" value="1"/>
</dbReference>